<dbReference type="EMBL" id="MSTI01000007">
    <property type="protein sequence ID" value="OLV20140.1"/>
    <property type="molecule type" value="Genomic_DNA"/>
</dbReference>
<dbReference type="STRING" id="249408.BOO71_0000448"/>
<organism evidence="1 2">
    <name type="scientific">Deinococcus marmoris</name>
    <dbReference type="NCBI Taxonomy" id="249408"/>
    <lineage>
        <taxon>Bacteria</taxon>
        <taxon>Thermotogati</taxon>
        <taxon>Deinococcota</taxon>
        <taxon>Deinococci</taxon>
        <taxon>Deinococcales</taxon>
        <taxon>Deinococcaceae</taxon>
        <taxon>Deinococcus</taxon>
    </lineage>
</organism>
<evidence type="ECO:0000313" key="2">
    <source>
        <dbReference type="Proteomes" id="UP000186607"/>
    </source>
</evidence>
<dbReference type="AlphaFoldDB" id="A0A1U7P4Q9"/>
<reference evidence="1 2" key="1">
    <citation type="submission" date="2017-01" db="EMBL/GenBank/DDBJ databases">
        <title>Genome Analysis of Deinococcus marmoris KOPRI26562.</title>
        <authorList>
            <person name="Kim J.H."/>
            <person name="Oh H.-M."/>
        </authorList>
    </citation>
    <scope>NUCLEOTIDE SEQUENCE [LARGE SCALE GENOMIC DNA]</scope>
    <source>
        <strain evidence="1 2">KOPRI26562</strain>
    </source>
</reference>
<protein>
    <submittedName>
        <fullName evidence="1">Uncharacterized protein</fullName>
    </submittedName>
</protein>
<dbReference type="OrthoDB" id="3078650at2"/>
<dbReference type="RefSeq" id="WP_075830096.1">
    <property type="nucleotide sequence ID" value="NZ_MSTI01000007.1"/>
</dbReference>
<keyword evidence="2" id="KW-1185">Reference proteome</keyword>
<evidence type="ECO:0000313" key="1">
    <source>
        <dbReference type="EMBL" id="OLV20140.1"/>
    </source>
</evidence>
<gene>
    <name evidence="1" type="ORF">BOO71_0000448</name>
</gene>
<comment type="caution">
    <text evidence="1">The sequence shown here is derived from an EMBL/GenBank/DDBJ whole genome shotgun (WGS) entry which is preliminary data.</text>
</comment>
<dbReference type="Proteomes" id="UP000186607">
    <property type="component" value="Unassembled WGS sequence"/>
</dbReference>
<sequence length="82" mass="9261">MGIKSKRVAFTFDDTSLRTLEQMTDEGRYNSLADCVRESLQITRALSLQARRGYTELVVRSPGTNAERVIVIPRLLIFAGEK</sequence>
<proteinExistence type="predicted"/>
<name>A0A1U7P4Q9_9DEIO</name>
<accession>A0A1U7P4Q9</accession>